<feature type="compositionally biased region" description="Basic residues" evidence="1">
    <location>
        <begin position="102"/>
        <end position="125"/>
    </location>
</feature>
<dbReference type="Proteomes" id="UP001642409">
    <property type="component" value="Unassembled WGS sequence"/>
</dbReference>
<sequence length="125" mass="15449">MHGQWVAYYLHPNYYRKRYDRPSKIINRTSTSIQERQVFKSHGYTSKLESQYPTCFQKKDQKIDQELNNYQTYRKQFKQRNLVVFQSLRQQIQTHATQDKHQYRKPKKKPRQKSQMQHAKRSKPR</sequence>
<evidence type="ECO:0000313" key="3">
    <source>
        <dbReference type="EMBL" id="CAL6064678.1"/>
    </source>
</evidence>
<gene>
    <name evidence="3" type="ORF">HINF_LOCUS51472</name>
    <name evidence="2" type="ORF">HINF_LOCUS53610</name>
</gene>
<evidence type="ECO:0000256" key="1">
    <source>
        <dbReference type="SAM" id="MobiDB-lite"/>
    </source>
</evidence>
<name>A0AA86UP03_9EUKA</name>
<protein>
    <submittedName>
        <fullName evidence="3">Hypothetical_protein</fullName>
    </submittedName>
</protein>
<comment type="caution">
    <text evidence="2">The sequence shown here is derived from an EMBL/GenBank/DDBJ whole genome shotgun (WGS) entry which is preliminary data.</text>
</comment>
<evidence type="ECO:0000313" key="2">
    <source>
        <dbReference type="EMBL" id="CAI9965965.1"/>
    </source>
</evidence>
<proteinExistence type="predicted"/>
<dbReference type="EMBL" id="CAXDID020000251">
    <property type="protein sequence ID" value="CAL6064678.1"/>
    <property type="molecule type" value="Genomic_DNA"/>
</dbReference>
<reference evidence="2" key="1">
    <citation type="submission" date="2023-06" db="EMBL/GenBank/DDBJ databases">
        <authorList>
            <person name="Kurt Z."/>
        </authorList>
    </citation>
    <scope>NUCLEOTIDE SEQUENCE</scope>
</reference>
<evidence type="ECO:0000313" key="4">
    <source>
        <dbReference type="Proteomes" id="UP001642409"/>
    </source>
</evidence>
<organism evidence="2">
    <name type="scientific">Hexamita inflata</name>
    <dbReference type="NCBI Taxonomy" id="28002"/>
    <lineage>
        <taxon>Eukaryota</taxon>
        <taxon>Metamonada</taxon>
        <taxon>Diplomonadida</taxon>
        <taxon>Hexamitidae</taxon>
        <taxon>Hexamitinae</taxon>
        <taxon>Hexamita</taxon>
    </lineage>
</organism>
<feature type="region of interest" description="Disordered" evidence="1">
    <location>
        <begin position="93"/>
        <end position="125"/>
    </location>
</feature>
<dbReference type="AlphaFoldDB" id="A0AA86UP03"/>
<accession>A0AA86UP03</accession>
<reference evidence="3 4" key="2">
    <citation type="submission" date="2024-07" db="EMBL/GenBank/DDBJ databases">
        <authorList>
            <person name="Akdeniz Z."/>
        </authorList>
    </citation>
    <scope>NUCLEOTIDE SEQUENCE [LARGE SCALE GENOMIC DNA]</scope>
</reference>
<dbReference type="EMBL" id="CATOUU010000997">
    <property type="protein sequence ID" value="CAI9965965.1"/>
    <property type="molecule type" value="Genomic_DNA"/>
</dbReference>
<keyword evidence="4" id="KW-1185">Reference proteome</keyword>